<feature type="compositionally biased region" description="Polar residues" evidence="3">
    <location>
        <begin position="1189"/>
        <end position="1208"/>
    </location>
</feature>
<protein>
    <submittedName>
        <fullName evidence="7">Transport and Golgi organization protein 1 homolog</fullName>
    </submittedName>
</protein>
<dbReference type="STRING" id="6216.A0A0R3SEK1"/>
<dbReference type="GO" id="GO:0006888">
    <property type="term" value="P:endoplasmic reticulum to Golgi vesicle-mediated transport"/>
    <property type="evidence" value="ECO:0007669"/>
    <property type="project" value="TreeGrafter"/>
</dbReference>
<dbReference type="GO" id="GO:0070971">
    <property type="term" value="C:endoplasmic reticulum exit site"/>
    <property type="evidence" value="ECO:0007669"/>
    <property type="project" value="TreeGrafter"/>
</dbReference>
<evidence type="ECO:0000256" key="1">
    <source>
        <dbReference type="ARBA" id="ARBA00023054"/>
    </source>
</evidence>
<feature type="compositionally biased region" description="Pro residues" evidence="3">
    <location>
        <begin position="1173"/>
        <end position="1182"/>
    </location>
</feature>
<keyword evidence="4" id="KW-0732">Signal</keyword>
<feature type="compositionally biased region" description="Polar residues" evidence="3">
    <location>
        <begin position="167"/>
        <end position="177"/>
    </location>
</feature>
<gene>
    <name evidence="5" type="ORF">HDID_LOCUS3203</name>
</gene>
<evidence type="ECO:0000313" key="6">
    <source>
        <dbReference type="Proteomes" id="UP000274504"/>
    </source>
</evidence>
<feature type="region of interest" description="Disordered" evidence="3">
    <location>
        <begin position="421"/>
        <end position="461"/>
    </location>
</feature>
<proteinExistence type="predicted"/>
<evidence type="ECO:0000313" key="5">
    <source>
        <dbReference type="EMBL" id="VDL28780.1"/>
    </source>
</evidence>
<feature type="compositionally biased region" description="Polar residues" evidence="3">
    <location>
        <begin position="203"/>
        <end position="212"/>
    </location>
</feature>
<feature type="compositionally biased region" description="Low complexity" evidence="3">
    <location>
        <begin position="1154"/>
        <end position="1165"/>
    </location>
</feature>
<feature type="compositionally biased region" description="Basic and acidic residues" evidence="3">
    <location>
        <begin position="215"/>
        <end position="230"/>
    </location>
</feature>
<dbReference type="GO" id="GO:0035459">
    <property type="term" value="P:vesicle cargo loading"/>
    <property type="evidence" value="ECO:0007669"/>
    <property type="project" value="TreeGrafter"/>
</dbReference>
<dbReference type="EMBL" id="UYSG01000923">
    <property type="protein sequence ID" value="VDL28780.1"/>
    <property type="molecule type" value="Genomic_DNA"/>
</dbReference>
<evidence type="ECO:0000313" key="7">
    <source>
        <dbReference type="WBParaSite" id="HDID_0000320501-mRNA-1"/>
    </source>
</evidence>
<feature type="region of interest" description="Disordered" evidence="3">
    <location>
        <begin position="166"/>
        <end position="404"/>
    </location>
</feature>
<name>A0A0R3SEK1_HYMDI</name>
<dbReference type="Proteomes" id="UP000274504">
    <property type="component" value="Unassembled WGS sequence"/>
</dbReference>
<feature type="signal peptide" evidence="4">
    <location>
        <begin position="1"/>
        <end position="21"/>
    </location>
</feature>
<dbReference type="OrthoDB" id="6022771at2759"/>
<feature type="compositionally biased region" description="Basic and acidic residues" evidence="3">
    <location>
        <begin position="238"/>
        <end position="270"/>
    </location>
</feature>
<sequence length="1216" mass="135741">MLNMCHLLFFLVVCLISLVHGEDPPSETLIDMNCLDSTCATPFLLGELIVDLPQLSISKGTQAQVIAQSPDFYRIKVGDATYDVPLSFLDITSRIHEERALWRAKLPLIDLPVDFSPSPSELEQKAGSITDPKFDSIEKDFPVPQDLQSPEDVKKEEIADFDFLQSRGPTESQTSNPSPSPLVGQKVPKSNDSGIFPDDKDSQPTPISQNIQIEPPDKPLKKQHQTEEIKVTPTPEIKQQKERLDIESQPKMGKEAKDIPSMEKSSKAEPEVMSVPETKTMQQTQAKVEKVQQGERPYVTGTVPEVTSAPETKVVDPKSPSQKPSEGKNIKAVETGEQSSTETAPKSEEIQLVEQPPELEEVKIGDTHVIEPLTQTPNFESTDKKEDANIPRTPVFESAPQVESVLKTEEKPYIVETSPKVEEAKTLSTPVIKPVSQPPHAETIPKMGEIPMTSAPEVQQPSEQIIDLAPPKMEEVNEIQNPKDEPIPQIPKQNKSAFKLPPESKQSAQPSVENEVMQPESQDAITQIPLSDEFKEMLKEESLPTSPPLSDIVNKSIFFHCLSLAANGTFNGEKSLFARVILSIVQPYFNAAQNLLSKLPQAFVSPLDSLFTFTLKTPLVLFTTWILFIASVVVAALVIKLVGKLFLLGFSSTDTDDPARRSLSEWLAVEENANLLADSLVDKEEAYGRLIVWSTKVGERYENQNRHVTTSSTHVHNQLRDTKAALAESLKENKELKDTHDALVEQLSIVKNEAAFNTAHLREEINTLNKRLEECTRQYEESIAEKERLNEEIISTLHEEKAVLVREVKSYQGQVESAAKTISELRDANQRFEEDLAIRDRELLSVKEAFVELKASELRNKSKKTVASPITPKNKTSEDRASIDGWEVEDDAELDAIIEEVGGGQLEEDEGLNESDLQSAFDSLKEVGRLKVALEEAKKLAHNAASAKDQETKLRVELEEKVDSLKGEMEEMRQELRTANEEREAAKTKLEVLSDYFHQREVERQKDLGRKEFSQSEMSEEISNLREKLQTGEVEINTLRERLSLARRELAETERSNRRHVSELDKRLHENRLASRSLENQVKDLRAENSMLRQKLFVGDRGGVFPSGILPPPPPPPPPQVLTLATPKHPESRSISRQSEKSPPLHPSQVNHHQQQPPFLPFPLAGPGGSQFIPPPPPPLGMMPPSLFNSQIDPSRSVQRPGSATSGGNRSGKHPR</sequence>
<feature type="region of interest" description="Disordered" evidence="3">
    <location>
        <begin position="1103"/>
        <end position="1216"/>
    </location>
</feature>
<feature type="coiled-coil region" evidence="2">
    <location>
        <begin position="930"/>
        <end position="1095"/>
    </location>
</feature>
<accession>A0A0R3SEK1</accession>
<dbReference type="InterPro" id="IPR051500">
    <property type="entry name" value="cTAGE_MIA/OTOR"/>
</dbReference>
<feature type="compositionally biased region" description="Polar residues" evidence="3">
    <location>
        <begin position="277"/>
        <end position="286"/>
    </location>
</feature>
<organism evidence="7">
    <name type="scientific">Hymenolepis diminuta</name>
    <name type="common">Rat tapeworm</name>
    <dbReference type="NCBI Taxonomy" id="6216"/>
    <lineage>
        <taxon>Eukaryota</taxon>
        <taxon>Metazoa</taxon>
        <taxon>Spiralia</taxon>
        <taxon>Lophotrochozoa</taxon>
        <taxon>Platyhelminthes</taxon>
        <taxon>Cestoda</taxon>
        <taxon>Eucestoda</taxon>
        <taxon>Cyclophyllidea</taxon>
        <taxon>Hymenolepididae</taxon>
        <taxon>Hymenolepis</taxon>
    </lineage>
</organism>
<feature type="compositionally biased region" description="Basic and acidic residues" evidence="3">
    <location>
        <begin position="132"/>
        <end position="141"/>
    </location>
</feature>
<dbReference type="PANTHER" id="PTHR23158:SF33">
    <property type="entry name" value="TRANSPORT AND GOLGI ORGANIZATION PROTEIN 1"/>
    <property type="match status" value="1"/>
</dbReference>
<dbReference type="AlphaFoldDB" id="A0A0R3SEK1"/>
<keyword evidence="1 2" id="KW-0175">Coiled coil</keyword>
<feature type="region of interest" description="Disordered" evidence="3">
    <location>
        <begin position="119"/>
        <end position="152"/>
    </location>
</feature>
<feature type="coiled-coil region" evidence="2">
    <location>
        <begin position="719"/>
        <end position="835"/>
    </location>
</feature>
<dbReference type="WBParaSite" id="HDID_0000320501-mRNA-1">
    <property type="protein sequence ID" value="HDID_0000320501-mRNA-1"/>
    <property type="gene ID" value="HDID_0000320501"/>
</dbReference>
<dbReference type="PANTHER" id="PTHR23158">
    <property type="entry name" value="MELANOMA INHIBITORY ACTIVITY-RELATED"/>
    <property type="match status" value="1"/>
</dbReference>
<evidence type="ECO:0000256" key="4">
    <source>
        <dbReference type="SAM" id="SignalP"/>
    </source>
</evidence>
<feature type="compositionally biased region" description="Basic and acidic residues" evidence="3">
    <location>
        <begin position="1128"/>
        <end position="1140"/>
    </location>
</feature>
<feature type="compositionally biased region" description="Basic and acidic residues" evidence="3">
    <location>
        <begin position="360"/>
        <end position="369"/>
    </location>
</feature>
<reference evidence="5 6" key="2">
    <citation type="submission" date="2018-11" db="EMBL/GenBank/DDBJ databases">
        <authorList>
            <consortium name="Pathogen Informatics"/>
        </authorList>
    </citation>
    <scope>NUCLEOTIDE SEQUENCE [LARGE SCALE GENOMIC DNA]</scope>
</reference>
<feature type="compositionally biased region" description="Pro residues" evidence="3">
    <location>
        <begin position="1109"/>
        <end position="1120"/>
    </location>
</feature>
<dbReference type="GO" id="GO:0009306">
    <property type="term" value="P:protein secretion"/>
    <property type="evidence" value="ECO:0007669"/>
    <property type="project" value="TreeGrafter"/>
</dbReference>
<dbReference type="GO" id="GO:0005789">
    <property type="term" value="C:endoplasmic reticulum membrane"/>
    <property type="evidence" value="ECO:0007669"/>
    <property type="project" value="TreeGrafter"/>
</dbReference>
<feature type="region of interest" description="Disordered" evidence="3">
    <location>
        <begin position="481"/>
        <end position="522"/>
    </location>
</feature>
<evidence type="ECO:0000256" key="2">
    <source>
        <dbReference type="SAM" id="Coils"/>
    </source>
</evidence>
<feature type="chain" id="PRO_5043131235" evidence="4">
    <location>
        <begin position="22"/>
        <end position="1216"/>
    </location>
</feature>
<evidence type="ECO:0000256" key="3">
    <source>
        <dbReference type="SAM" id="MobiDB-lite"/>
    </source>
</evidence>
<reference evidence="7" key="1">
    <citation type="submission" date="2017-02" db="UniProtKB">
        <authorList>
            <consortium name="WormBaseParasite"/>
        </authorList>
    </citation>
    <scope>IDENTIFICATION</scope>
</reference>